<keyword evidence="1" id="KW-0472">Membrane</keyword>
<evidence type="ECO:0000313" key="3">
    <source>
        <dbReference type="Proteomes" id="UP001528912"/>
    </source>
</evidence>
<evidence type="ECO:0000313" key="2">
    <source>
        <dbReference type="EMBL" id="MDF8263388.1"/>
    </source>
</evidence>
<keyword evidence="1" id="KW-0812">Transmembrane</keyword>
<gene>
    <name evidence="2" type="ORF">P4R38_03895</name>
</gene>
<dbReference type="RefSeq" id="WP_277191127.1">
    <property type="nucleotide sequence ID" value="NZ_JAROAV010000010.1"/>
</dbReference>
<organism evidence="2 3">
    <name type="scientific">Luteipulveratus flavus</name>
    <dbReference type="NCBI Taxonomy" id="3031728"/>
    <lineage>
        <taxon>Bacteria</taxon>
        <taxon>Bacillati</taxon>
        <taxon>Actinomycetota</taxon>
        <taxon>Actinomycetes</taxon>
        <taxon>Micrococcales</taxon>
        <taxon>Dermacoccaceae</taxon>
        <taxon>Luteipulveratus</taxon>
    </lineage>
</organism>
<dbReference type="EMBL" id="JAROAV010000010">
    <property type="protein sequence ID" value="MDF8263388.1"/>
    <property type="molecule type" value="Genomic_DNA"/>
</dbReference>
<dbReference type="InterPro" id="IPR046549">
    <property type="entry name" value="DUF6703"/>
</dbReference>
<keyword evidence="3" id="KW-1185">Reference proteome</keyword>
<dbReference type="Proteomes" id="UP001528912">
    <property type="component" value="Unassembled WGS sequence"/>
</dbReference>
<reference evidence="2 3" key="1">
    <citation type="submission" date="2023-03" db="EMBL/GenBank/DDBJ databases">
        <title>YIM 133296 draft genome.</title>
        <authorList>
            <person name="Xiong L."/>
        </authorList>
    </citation>
    <scope>NUCLEOTIDE SEQUENCE [LARGE SCALE GENOMIC DNA]</scope>
    <source>
        <strain evidence="2 3">YIM 133296</strain>
    </source>
</reference>
<name>A0ABT6C354_9MICO</name>
<proteinExistence type="predicted"/>
<evidence type="ECO:0000256" key="1">
    <source>
        <dbReference type="SAM" id="Phobius"/>
    </source>
</evidence>
<keyword evidence="1" id="KW-1133">Transmembrane helix</keyword>
<dbReference type="Pfam" id="PF20444">
    <property type="entry name" value="DUF6703"/>
    <property type="match status" value="1"/>
</dbReference>
<accession>A0ABT6C354</accession>
<feature type="transmembrane region" description="Helical" evidence="1">
    <location>
        <begin position="46"/>
        <end position="79"/>
    </location>
</feature>
<protein>
    <submittedName>
        <fullName evidence="2">Uncharacterized protein</fullName>
    </submittedName>
</protein>
<sequence length="111" mass="12108">MPPQSAPQPSAPKPSVRTSAVRSRVEHASHPVLQRLARLPRFTPLVLFVVLAVLGAVLRGWVGAVCFGVLTVLVAWLLYLSWPRLGSLERLMRLALLLLTAVLTLVTAVPR</sequence>
<comment type="caution">
    <text evidence="2">The sequence shown here is derived from an EMBL/GenBank/DDBJ whole genome shotgun (WGS) entry which is preliminary data.</text>
</comment>
<feature type="transmembrane region" description="Helical" evidence="1">
    <location>
        <begin position="91"/>
        <end position="109"/>
    </location>
</feature>